<sequence length="68" mass="7656">MSLILGTVSRQRHTPVISLQTRVLTPVLQESLLVQSETLNSMQQRGTEEPERNSSAIFIPLFSFLNSK</sequence>
<proteinExistence type="predicted"/>
<accession>A0A8J4TFA8</accession>
<dbReference type="Proteomes" id="UP000727407">
    <property type="component" value="Unassembled WGS sequence"/>
</dbReference>
<reference evidence="1" key="1">
    <citation type="submission" date="2020-07" db="EMBL/GenBank/DDBJ databases">
        <title>Clarias magur genome sequencing, assembly and annotation.</title>
        <authorList>
            <person name="Kushwaha B."/>
            <person name="Kumar R."/>
            <person name="Das P."/>
            <person name="Joshi C.G."/>
            <person name="Kumar D."/>
            <person name="Nagpure N.S."/>
            <person name="Pandey M."/>
            <person name="Agarwal S."/>
            <person name="Srivastava S."/>
            <person name="Singh M."/>
            <person name="Sahoo L."/>
            <person name="Jayasankar P."/>
            <person name="Meher P.K."/>
            <person name="Koringa P.G."/>
            <person name="Iquebal M.A."/>
            <person name="Das S.P."/>
            <person name="Bit A."/>
            <person name="Patnaik S."/>
            <person name="Patel N."/>
            <person name="Shah T.M."/>
            <person name="Hinsu A."/>
            <person name="Jena J.K."/>
        </authorList>
    </citation>
    <scope>NUCLEOTIDE SEQUENCE</scope>
    <source>
        <strain evidence="1">CIFAMagur01</strain>
        <tissue evidence="1">Testis</tissue>
    </source>
</reference>
<gene>
    <name evidence="1" type="ORF">DAT39_021102</name>
</gene>
<dbReference type="AlphaFoldDB" id="A0A8J4TFA8"/>
<name>A0A8J4TFA8_CLAMG</name>
<evidence type="ECO:0000313" key="1">
    <source>
        <dbReference type="EMBL" id="KAF5889198.1"/>
    </source>
</evidence>
<protein>
    <submittedName>
        <fullName evidence="1">Uncharacterized protein</fullName>
    </submittedName>
</protein>
<comment type="caution">
    <text evidence="1">The sequence shown here is derived from an EMBL/GenBank/DDBJ whole genome shotgun (WGS) entry which is preliminary data.</text>
</comment>
<evidence type="ECO:0000313" key="2">
    <source>
        <dbReference type="Proteomes" id="UP000727407"/>
    </source>
</evidence>
<dbReference type="EMBL" id="QNUK01000847">
    <property type="protein sequence ID" value="KAF5889198.1"/>
    <property type="molecule type" value="Genomic_DNA"/>
</dbReference>
<organism evidence="1 2">
    <name type="scientific">Clarias magur</name>
    <name type="common">Asian catfish</name>
    <name type="synonym">Macropteronotus magur</name>
    <dbReference type="NCBI Taxonomy" id="1594786"/>
    <lineage>
        <taxon>Eukaryota</taxon>
        <taxon>Metazoa</taxon>
        <taxon>Chordata</taxon>
        <taxon>Craniata</taxon>
        <taxon>Vertebrata</taxon>
        <taxon>Euteleostomi</taxon>
        <taxon>Actinopterygii</taxon>
        <taxon>Neopterygii</taxon>
        <taxon>Teleostei</taxon>
        <taxon>Ostariophysi</taxon>
        <taxon>Siluriformes</taxon>
        <taxon>Clariidae</taxon>
        <taxon>Clarias</taxon>
    </lineage>
</organism>
<keyword evidence="2" id="KW-1185">Reference proteome</keyword>